<proteinExistence type="inferred from homology"/>
<comment type="similarity">
    <text evidence="1">Belongs to the class-I pyridine nucleotide-disulfide oxidoreductase family.</text>
</comment>
<dbReference type="InterPro" id="IPR036188">
    <property type="entry name" value="FAD/NAD-bd_sf"/>
</dbReference>
<dbReference type="PIRSF" id="PIRSF000350">
    <property type="entry name" value="Mercury_reductase_MerA"/>
    <property type="match status" value="1"/>
</dbReference>
<keyword evidence="2" id="KW-0285">Flavoprotein</keyword>
<feature type="binding site" evidence="5">
    <location>
        <position position="333"/>
    </location>
    <ligand>
        <name>FAD</name>
        <dbReference type="ChEBI" id="CHEBI:57692"/>
    </ligand>
</feature>
<dbReference type="Gene3D" id="3.50.50.60">
    <property type="entry name" value="FAD/NAD(P)-binding domain"/>
    <property type="match status" value="2"/>
</dbReference>
<dbReference type="RefSeq" id="WP_183979842.1">
    <property type="nucleotide sequence ID" value="NZ_JACHEB010000010.1"/>
</dbReference>
<feature type="domain" description="Pyridine nucleotide-disulphide oxidoreductase dimerisation" evidence="7">
    <location>
        <begin position="367"/>
        <end position="473"/>
    </location>
</feature>
<keyword evidence="9" id="KW-0670">Pyruvate</keyword>
<dbReference type="EMBL" id="JACHEB010000010">
    <property type="protein sequence ID" value="MBB5330395.1"/>
    <property type="molecule type" value="Genomic_DNA"/>
</dbReference>
<dbReference type="Pfam" id="PF02852">
    <property type="entry name" value="Pyr_redox_dim"/>
    <property type="match status" value="1"/>
</dbReference>
<keyword evidence="10" id="KW-1185">Reference proteome</keyword>
<evidence type="ECO:0000256" key="5">
    <source>
        <dbReference type="PIRSR" id="PIRSR000350-3"/>
    </source>
</evidence>
<comment type="caution">
    <text evidence="9">The sequence shown here is derived from an EMBL/GenBank/DDBJ whole genome shotgun (WGS) entry which is preliminary data.</text>
</comment>
<dbReference type="PANTHER" id="PTHR43014">
    <property type="entry name" value="MERCURIC REDUCTASE"/>
    <property type="match status" value="1"/>
</dbReference>
<evidence type="ECO:0000259" key="8">
    <source>
        <dbReference type="Pfam" id="PF07992"/>
    </source>
</evidence>
<dbReference type="GO" id="GO:0003955">
    <property type="term" value="F:NAD(P)H dehydrogenase (quinone) activity"/>
    <property type="evidence" value="ECO:0007669"/>
    <property type="project" value="TreeGrafter"/>
</dbReference>
<dbReference type="PANTHER" id="PTHR43014:SF2">
    <property type="entry name" value="MERCURIC REDUCTASE"/>
    <property type="match status" value="1"/>
</dbReference>
<feature type="binding site" evidence="5">
    <location>
        <begin position="164"/>
        <end position="166"/>
    </location>
    <ligand>
        <name>FAD</name>
        <dbReference type="ChEBI" id="CHEBI:57692"/>
    </ligand>
</feature>
<feature type="active site" description="Proton acceptor" evidence="4">
    <location>
        <position position="465"/>
    </location>
</feature>
<keyword evidence="5" id="KW-0520">NAD</keyword>
<dbReference type="Pfam" id="PF07992">
    <property type="entry name" value="Pyr_redox_2"/>
    <property type="match status" value="1"/>
</dbReference>
<dbReference type="InterPro" id="IPR023753">
    <property type="entry name" value="FAD/NAD-binding_dom"/>
</dbReference>
<comment type="cofactor">
    <cofactor evidence="5">
        <name>FAD</name>
        <dbReference type="ChEBI" id="CHEBI:57692"/>
    </cofactor>
    <text evidence="5">Binds 1 FAD per subunit.</text>
</comment>
<evidence type="ECO:0000259" key="7">
    <source>
        <dbReference type="Pfam" id="PF02852"/>
    </source>
</evidence>
<organism evidence="9 10">
    <name type="scientific">Tunturiibacter gelidiferens</name>
    <dbReference type="NCBI Taxonomy" id="3069689"/>
    <lineage>
        <taxon>Bacteria</taxon>
        <taxon>Pseudomonadati</taxon>
        <taxon>Acidobacteriota</taxon>
        <taxon>Terriglobia</taxon>
        <taxon>Terriglobales</taxon>
        <taxon>Acidobacteriaceae</taxon>
        <taxon>Tunturiibacter</taxon>
    </lineage>
</organism>
<dbReference type="SUPFAM" id="SSF51905">
    <property type="entry name" value="FAD/NAD(P)-binding domain"/>
    <property type="match status" value="1"/>
</dbReference>
<protein>
    <submittedName>
        <fullName evidence="9">Pyruvate/2-oxoglutarate dehydrogenase complex dihydrolipoamide dehydrogenase (E3) component</fullName>
    </submittedName>
</protein>
<gene>
    <name evidence="9" type="ORF">HDF14_004030</name>
</gene>
<dbReference type="InterPro" id="IPR016156">
    <property type="entry name" value="FAD/NAD-linked_Rdtase_dimer_sf"/>
</dbReference>
<feature type="binding site" evidence="5">
    <location>
        <begin position="201"/>
        <end position="208"/>
    </location>
    <ligand>
        <name>NAD(+)</name>
        <dbReference type="ChEBI" id="CHEBI:57540"/>
    </ligand>
</feature>
<feature type="binding site" evidence="5">
    <location>
        <position position="135"/>
    </location>
    <ligand>
        <name>FAD</name>
        <dbReference type="ChEBI" id="CHEBI:57692"/>
    </ligand>
</feature>
<name>A0A9X0QHE5_9BACT</name>
<evidence type="ECO:0000256" key="2">
    <source>
        <dbReference type="ARBA" id="ARBA00022630"/>
    </source>
</evidence>
<dbReference type="GO" id="GO:0050660">
    <property type="term" value="F:flavin adenine dinucleotide binding"/>
    <property type="evidence" value="ECO:0007669"/>
    <property type="project" value="TreeGrafter"/>
</dbReference>
<sequence length="486" mass="52427">MDSRSQEAHVTSTAVQTTPEVSPEKYDLVIIGSGTGAKLSAWTLGKLGWRIAVIERQYIGGACNNIACLPSKNLIYTAQISSYAHRLKEFGMEATNLTVNMSGVRERKRQMVNGEIEGDSNLFRLTGGELILGVGRMVGPKLVEVITNDGKKRLLEGTQILIGTGSRAVIDETPGLRESNPLTHIEALELGIIPDHLVILGAGYVGLEFAQAMRRLGSRVTLIDRGERILKQEDPDVSEAVLDLLRYEGIELLLEATVAYVSGESGKQVSLTIDQSGRQVTLNATHILVTTKRIPNTDGLGLDSAGVETNAEGYIRVNEHLQTTASGVWAVGDVAGTPKFTHAAFHDFQVFTDNVSGGHKSTEGRLIPFCLFLDPELARVGLNETEAKARGIKYRLFKLPIGVVLRARATMEKRGFMKALVAPDSGKIIGFLSFGANAGEVMAAVQMAMIAGLPYIALTDAILTHPTMAEGLKFLFLSQLTGSEIT</sequence>
<feature type="disulfide bond" description="Redox-active" evidence="6">
    <location>
        <begin position="63"/>
        <end position="68"/>
    </location>
</feature>
<evidence type="ECO:0000256" key="3">
    <source>
        <dbReference type="ARBA" id="ARBA00022827"/>
    </source>
</evidence>
<evidence type="ECO:0000256" key="1">
    <source>
        <dbReference type="ARBA" id="ARBA00007532"/>
    </source>
</evidence>
<dbReference type="SUPFAM" id="SSF55424">
    <property type="entry name" value="FAD/NAD-linked reductases, dimerisation (C-terminal) domain"/>
    <property type="match status" value="1"/>
</dbReference>
<keyword evidence="5" id="KW-0547">Nucleotide-binding</keyword>
<evidence type="ECO:0000256" key="6">
    <source>
        <dbReference type="PIRSR" id="PIRSR000350-4"/>
    </source>
</evidence>
<dbReference type="PRINTS" id="PR00368">
    <property type="entry name" value="FADPNR"/>
</dbReference>
<evidence type="ECO:0000256" key="4">
    <source>
        <dbReference type="PIRSR" id="PIRSR000350-2"/>
    </source>
</evidence>
<keyword evidence="3 5" id="KW-0274">FAD</keyword>
<dbReference type="PRINTS" id="PR00411">
    <property type="entry name" value="PNDRDTASEI"/>
</dbReference>
<dbReference type="Gene3D" id="3.30.390.30">
    <property type="match status" value="1"/>
</dbReference>
<feature type="binding site" evidence="5">
    <location>
        <position position="72"/>
    </location>
    <ligand>
        <name>FAD</name>
        <dbReference type="ChEBI" id="CHEBI:57692"/>
    </ligand>
</feature>
<accession>A0A9X0QHE5</accession>
<dbReference type="AlphaFoldDB" id="A0A9X0QHE5"/>
<dbReference type="InterPro" id="IPR004099">
    <property type="entry name" value="Pyr_nucl-diS_OxRdtase_dimer"/>
</dbReference>
<evidence type="ECO:0000313" key="10">
    <source>
        <dbReference type="Proteomes" id="UP000535182"/>
    </source>
</evidence>
<feature type="domain" description="FAD/NAD(P)-binding" evidence="8">
    <location>
        <begin position="26"/>
        <end position="345"/>
    </location>
</feature>
<dbReference type="Proteomes" id="UP000535182">
    <property type="component" value="Unassembled WGS sequence"/>
</dbReference>
<evidence type="ECO:0000313" key="9">
    <source>
        <dbReference type="EMBL" id="MBB5330395.1"/>
    </source>
</evidence>
<reference evidence="9 10" key="1">
    <citation type="submission" date="2020-08" db="EMBL/GenBank/DDBJ databases">
        <title>Genomic Encyclopedia of Type Strains, Phase IV (KMG-V): Genome sequencing to study the core and pangenomes of soil and plant-associated prokaryotes.</title>
        <authorList>
            <person name="Whitman W."/>
        </authorList>
    </citation>
    <scope>NUCLEOTIDE SEQUENCE [LARGE SCALE GENOMIC DNA]</scope>
    <source>
        <strain evidence="9 10">X5P2</strain>
    </source>
</reference>
<dbReference type="InterPro" id="IPR001100">
    <property type="entry name" value="Pyr_nuc-diS_OxRdtase"/>
</dbReference>